<evidence type="ECO:0000256" key="1">
    <source>
        <dbReference type="ARBA" id="ARBA00006432"/>
    </source>
</evidence>
<dbReference type="EMBL" id="JAPHEH010000001">
    <property type="protein sequence ID" value="MDG4476171.1"/>
    <property type="molecule type" value="Genomic_DNA"/>
</dbReference>
<dbReference type="InterPro" id="IPR000873">
    <property type="entry name" value="AMP-dep_synth/lig_dom"/>
</dbReference>
<evidence type="ECO:0000259" key="3">
    <source>
        <dbReference type="Pfam" id="PF00501"/>
    </source>
</evidence>
<dbReference type="FunFam" id="3.30.300.30:FF:000008">
    <property type="entry name" value="2,3-dihydroxybenzoate-AMP ligase"/>
    <property type="match status" value="1"/>
</dbReference>
<protein>
    <submittedName>
        <fullName evidence="5">AMP-binding protein</fullName>
    </submittedName>
</protein>
<dbReference type="PANTHER" id="PTHR43201:SF5">
    <property type="entry name" value="MEDIUM-CHAIN ACYL-COA LIGASE ACSF2, MITOCHONDRIAL"/>
    <property type="match status" value="1"/>
</dbReference>
<dbReference type="PROSITE" id="PS00455">
    <property type="entry name" value="AMP_BINDING"/>
    <property type="match status" value="1"/>
</dbReference>
<reference evidence="5" key="2">
    <citation type="submission" date="2022-10" db="EMBL/GenBank/DDBJ databases">
        <authorList>
            <person name="Aronson H.S."/>
        </authorList>
    </citation>
    <scope>NUCLEOTIDE SEQUENCE</scope>
    <source>
        <strain evidence="5">RS19-109</strain>
    </source>
</reference>
<dbReference type="FunFam" id="3.40.50.12780:FF:000003">
    <property type="entry name" value="Long-chain-fatty-acid--CoA ligase FadD"/>
    <property type="match status" value="1"/>
</dbReference>
<gene>
    <name evidence="5" type="ORF">OLX77_08385</name>
</gene>
<reference evidence="5" key="1">
    <citation type="journal article" date="2022" name="bioRxiv">
        <title>Thiovibrio frasassiensisgen. nov., sp. nov., an autotrophic, elemental sulfur disproportionating bacterium isolated from sulfidic karst sediment, and proposal of Thiovibrionaceae fam. nov.</title>
        <authorList>
            <person name="Aronson H."/>
            <person name="Thomas C."/>
            <person name="Bhattacharyya M."/>
            <person name="Eckstein S."/>
            <person name="Jensen S."/>
            <person name="Barco R."/>
            <person name="Macalady J."/>
            <person name="Amend J."/>
        </authorList>
    </citation>
    <scope>NUCLEOTIDE SEQUENCE</scope>
    <source>
        <strain evidence="5">RS19-109</strain>
    </source>
</reference>
<evidence type="ECO:0000256" key="2">
    <source>
        <dbReference type="ARBA" id="ARBA00022598"/>
    </source>
</evidence>
<organism evidence="5 6">
    <name type="scientific">Thiovibrio frasassiensis</name>
    <dbReference type="NCBI Taxonomy" id="2984131"/>
    <lineage>
        <taxon>Bacteria</taxon>
        <taxon>Pseudomonadati</taxon>
        <taxon>Thermodesulfobacteriota</taxon>
        <taxon>Desulfobulbia</taxon>
        <taxon>Desulfobulbales</taxon>
        <taxon>Thiovibrionaceae</taxon>
        <taxon>Thiovibrio</taxon>
    </lineage>
</organism>
<dbReference type="Gene3D" id="3.30.300.30">
    <property type="match status" value="1"/>
</dbReference>
<dbReference type="InterPro" id="IPR042099">
    <property type="entry name" value="ANL_N_sf"/>
</dbReference>
<dbReference type="InterPro" id="IPR020845">
    <property type="entry name" value="AMP-binding_CS"/>
</dbReference>
<comment type="caution">
    <text evidence="5">The sequence shown here is derived from an EMBL/GenBank/DDBJ whole genome shotgun (WGS) entry which is preliminary data.</text>
</comment>
<dbReference type="RefSeq" id="WP_307633141.1">
    <property type="nucleotide sequence ID" value="NZ_JAPHEH010000001.1"/>
</dbReference>
<name>A0A9X4MGZ9_9BACT</name>
<dbReference type="SUPFAM" id="SSF56801">
    <property type="entry name" value="Acetyl-CoA synthetase-like"/>
    <property type="match status" value="1"/>
</dbReference>
<comment type="similarity">
    <text evidence="1">Belongs to the ATP-dependent AMP-binding enzyme family.</text>
</comment>
<dbReference type="Pfam" id="PF00501">
    <property type="entry name" value="AMP-binding"/>
    <property type="match status" value="1"/>
</dbReference>
<dbReference type="CDD" id="cd05917">
    <property type="entry name" value="FACL_like_2"/>
    <property type="match status" value="1"/>
</dbReference>
<dbReference type="GO" id="GO:0031956">
    <property type="term" value="F:medium-chain fatty acid-CoA ligase activity"/>
    <property type="evidence" value="ECO:0007669"/>
    <property type="project" value="TreeGrafter"/>
</dbReference>
<dbReference type="AlphaFoldDB" id="A0A9X4MGZ9"/>
<evidence type="ECO:0000313" key="5">
    <source>
        <dbReference type="EMBL" id="MDG4476171.1"/>
    </source>
</evidence>
<dbReference type="Proteomes" id="UP001154240">
    <property type="component" value="Unassembled WGS sequence"/>
</dbReference>
<keyword evidence="6" id="KW-1185">Reference proteome</keyword>
<feature type="domain" description="AMP-dependent synthetase/ligase" evidence="3">
    <location>
        <begin position="25"/>
        <end position="423"/>
    </location>
</feature>
<dbReference type="InterPro" id="IPR045851">
    <property type="entry name" value="AMP-bd_C_sf"/>
</dbReference>
<dbReference type="NCBIfam" id="NF009233">
    <property type="entry name" value="PRK12583.1"/>
    <property type="match status" value="1"/>
</dbReference>
<dbReference type="Gene3D" id="3.40.50.12780">
    <property type="entry name" value="N-terminal domain of ligase-like"/>
    <property type="match status" value="1"/>
</dbReference>
<dbReference type="GO" id="GO:0006631">
    <property type="term" value="P:fatty acid metabolic process"/>
    <property type="evidence" value="ECO:0007669"/>
    <property type="project" value="TreeGrafter"/>
</dbReference>
<accession>A0A9X4MGZ9</accession>
<dbReference type="Pfam" id="PF13193">
    <property type="entry name" value="AMP-binding_C"/>
    <property type="match status" value="1"/>
</dbReference>
<evidence type="ECO:0000313" key="6">
    <source>
        <dbReference type="Proteomes" id="UP001154240"/>
    </source>
</evidence>
<dbReference type="InterPro" id="IPR025110">
    <property type="entry name" value="AMP-bd_C"/>
</dbReference>
<feature type="domain" description="AMP-binding enzyme C-terminal" evidence="4">
    <location>
        <begin position="474"/>
        <end position="549"/>
    </location>
</feature>
<proteinExistence type="inferred from homology"/>
<dbReference type="PANTHER" id="PTHR43201">
    <property type="entry name" value="ACYL-COA SYNTHETASE"/>
    <property type="match status" value="1"/>
</dbReference>
<evidence type="ECO:0000259" key="4">
    <source>
        <dbReference type="Pfam" id="PF13193"/>
    </source>
</evidence>
<keyword evidence="2" id="KW-0436">Ligase</keyword>
<sequence>MGDNLSYFRTDGTPPLLEQTIPARFTEIAARFPAQEAVVSRTQGRRLTYRELSEGIKQLARGLMGAGFKKGERIGIWSTNNIEWLLVQLATAQIGAILVNINPAYRCKELAFALQRSEVQGLFLIPSFKSSNYVAMLSELVPELENCPPNALASKAFPFLRRVVLYNPGDPLHIDRPAPGFTLWREILDNATAISETELAARTASLDQHEPINIQYTSGTTGFPKAVVLSHRNILNNAYFSALAMHFTEQDRLCVPVPFYHCFGMVLANLLCLSVGGCLVIACEHFDPGQVLEAVAAEQCTAIHGVPTMFIAELEHPSFGKLDLSSLRTGIMAGAPCPPALMQRVMRDLHCHEILIGYGETEASPLTHLTTREDSLERRINTVGRNLPHQEVKVVDLTFGHTLPLGEVGEICFRGYHIMAGYYHDPTATDKAIDQEGWLHSGDLGRMDKDGYLQITGRLKEMIIRGGENIYPREIEDYLFTHPKVAGVAVFGVPDDYYGEEIMAWLKPRSGETLGEEEIRSFCRGKIAHYKIPRYIWLVEEFPMTVTGKLQKYKMRELAVARLQEERNEKQ</sequence>